<accession>A0A392U419</accession>
<keyword evidence="2" id="KW-1185">Reference proteome</keyword>
<dbReference type="AlphaFoldDB" id="A0A392U419"/>
<feature type="non-terminal residue" evidence="1">
    <location>
        <position position="83"/>
    </location>
</feature>
<sequence length="83" mass="8927">DVCRHVDALVEELAEGVEEEDNLGLQEQVPVTRNNVANDVTSKKEGRVAPSQARVIVTTTPGQDTDLLVGSVNHVSEKGDFSL</sequence>
<name>A0A392U419_9FABA</name>
<protein>
    <submittedName>
        <fullName evidence="1">Uncharacterized protein</fullName>
    </submittedName>
</protein>
<feature type="non-terminal residue" evidence="1">
    <location>
        <position position="1"/>
    </location>
</feature>
<dbReference type="Proteomes" id="UP000265520">
    <property type="component" value="Unassembled WGS sequence"/>
</dbReference>
<evidence type="ECO:0000313" key="2">
    <source>
        <dbReference type="Proteomes" id="UP000265520"/>
    </source>
</evidence>
<reference evidence="1 2" key="1">
    <citation type="journal article" date="2018" name="Front. Plant Sci.">
        <title>Red Clover (Trifolium pratense) and Zigzag Clover (T. medium) - A Picture of Genomic Similarities and Differences.</title>
        <authorList>
            <person name="Dluhosova J."/>
            <person name="Istvanek J."/>
            <person name="Nedelnik J."/>
            <person name="Repkova J."/>
        </authorList>
    </citation>
    <scope>NUCLEOTIDE SEQUENCE [LARGE SCALE GENOMIC DNA]</scope>
    <source>
        <strain evidence="2">cv. 10/8</strain>
        <tissue evidence="1">Leaf</tissue>
    </source>
</reference>
<organism evidence="1 2">
    <name type="scientific">Trifolium medium</name>
    <dbReference type="NCBI Taxonomy" id="97028"/>
    <lineage>
        <taxon>Eukaryota</taxon>
        <taxon>Viridiplantae</taxon>
        <taxon>Streptophyta</taxon>
        <taxon>Embryophyta</taxon>
        <taxon>Tracheophyta</taxon>
        <taxon>Spermatophyta</taxon>
        <taxon>Magnoliopsida</taxon>
        <taxon>eudicotyledons</taxon>
        <taxon>Gunneridae</taxon>
        <taxon>Pentapetalae</taxon>
        <taxon>rosids</taxon>
        <taxon>fabids</taxon>
        <taxon>Fabales</taxon>
        <taxon>Fabaceae</taxon>
        <taxon>Papilionoideae</taxon>
        <taxon>50 kb inversion clade</taxon>
        <taxon>NPAAA clade</taxon>
        <taxon>Hologalegina</taxon>
        <taxon>IRL clade</taxon>
        <taxon>Trifolieae</taxon>
        <taxon>Trifolium</taxon>
    </lineage>
</organism>
<proteinExistence type="predicted"/>
<evidence type="ECO:0000313" key="1">
    <source>
        <dbReference type="EMBL" id="MCI67444.1"/>
    </source>
</evidence>
<dbReference type="EMBL" id="LXQA010717220">
    <property type="protein sequence ID" value="MCI67444.1"/>
    <property type="molecule type" value="Genomic_DNA"/>
</dbReference>
<comment type="caution">
    <text evidence="1">The sequence shown here is derived from an EMBL/GenBank/DDBJ whole genome shotgun (WGS) entry which is preliminary data.</text>
</comment>